<dbReference type="AlphaFoldDB" id="A0A5J4PFE7"/>
<gene>
    <name evidence="1" type="ORF">EZS27_040869</name>
</gene>
<proteinExistence type="predicted"/>
<sequence length="77" mass="8933">MLVAKSAWCVKDAFAHRALTAATRMEGELHEYYMKKVSEGKNKMSVLNAIRAKLVHRMFAVIRNNKVYEKEYRNTLA</sequence>
<comment type="caution">
    <text evidence="1">The sequence shown here is derived from an EMBL/GenBank/DDBJ whole genome shotgun (WGS) entry which is preliminary data.</text>
</comment>
<organism evidence="1">
    <name type="scientific">termite gut metagenome</name>
    <dbReference type="NCBI Taxonomy" id="433724"/>
    <lineage>
        <taxon>unclassified sequences</taxon>
        <taxon>metagenomes</taxon>
        <taxon>organismal metagenomes</taxon>
    </lineage>
</organism>
<evidence type="ECO:0000313" key="1">
    <source>
        <dbReference type="EMBL" id="KAA6307461.1"/>
    </source>
</evidence>
<dbReference type="EMBL" id="SNRY01009157">
    <property type="protein sequence ID" value="KAA6307461.1"/>
    <property type="molecule type" value="Genomic_DNA"/>
</dbReference>
<protein>
    <submittedName>
        <fullName evidence="1">Uncharacterized protein</fullName>
    </submittedName>
</protein>
<accession>A0A5J4PFE7</accession>
<name>A0A5J4PFE7_9ZZZZ</name>
<reference evidence="1" key="1">
    <citation type="submission" date="2019-03" db="EMBL/GenBank/DDBJ databases">
        <title>Single cell metagenomics reveals metabolic interactions within the superorganism composed of flagellate Streblomastix strix and complex community of Bacteroidetes bacteria on its surface.</title>
        <authorList>
            <person name="Treitli S.C."/>
            <person name="Kolisko M."/>
            <person name="Husnik F."/>
            <person name="Keeling P."/>
            <person name="Hampl V."/>
        </authorList>
    </citation>
    <scope>NUCLEOTIDE SEQUENCE</scope>
    <source>
        <strain evidence="1">STM</strain>
    </source>
</reference>